<keyword evidence="3" id="KW-1185">Reference proteome</keyword>
<feature type="compositionally biased region" description="Low complexity" evidence="1">
    <location>
        <begin position="76"/>
        <end position="94"/>
    </location>
</feature>
<dbReference type="KEGG" id="vg:18990022"/>
<protein>
    <submittedName>
        <fullName evidence="2">Uncharacterized protein</fullName>
    </submittedName>
</protein>
<dbReference type="EMBL" id="JN698994">
    <property type="protein sequence ID" value="AER47578.1"/>
    <property type="molecule type" value="Genomic_DNA"/>
</dbReference>
<proteinExistence type="predicted"/>
<gene>
    <name evidence="2" type="primary">24</name>
    <name evidence="2" type="ORF">DS6A_24</name>
</gene>
<dbReference type="RefSeq" id="YP_009018712.1">
    <property type="nucleotide sequence ID" value="NC_023744.1"/>
</dbReference>
<evidence type="ECO:0000256" key="1">
    <source>
        <dbReference type="SAM" id="MobiDB-lite"/>
    </source>
</evidence>
<evidence type="ECO:0000313" key="3">
    <source>
        <dbReference type="Proteomes" id="UP000005857"/>
    </source>
</evidence>
<reference evidence="2 3" key="1">
    <citation type="journal article" date="2012" name="J. Virol.">
        <title>Complete Genome Sequences of 138 Mycobacteriophages.</title>
        <authorList>
            <consortium name="the Science Education Alliance Phage Hunters Advancing Genomics and Evolutionary Science Program"/>
            <consortium name="the KwaZulu-Natal Research Institute for Tuberculosis and HIV Mycobacterial Genetics Course Students"/>
            <consortium name="the Phage Hunters Integrating Research and Education Program"/>
            <person name="Hatfull G.F."/>
        </authorList>
    </citation>
    <scope>NUCLEOTIDE SEQUENCE [LARGE SCALE GENOMIC DNA]</scope>
</reference>
<organism evidence="2 3">
    <name type="scientific">Mycobacterium phage DS6A</name>
    <dbReference type="NCBI Taxonomy" id="45764"/>
    <lineage>
        <taxon>Viruses</taxon>
        <taxon>Duplodnaviria</taxon>
        <taxon>Heunggongvirae</taxon>
        <taxon>Uroviricota</taxon>
        <taxon>Caudoviricetes</taxon>
        <taxon>Hnatkovirus</taxon>
        <taxon>Hnatkovirus DS6A</taxon>
    </lineage>
</organism>
<evidence type="ECO:0000313" key="2">
    <source>
        <dbReference type="EMBL" id="AER47578.1"/>
    </source>
</evidence>
<name>G8I4D4_9CAUD</name>
<sequence length="100" mass="10204">MTATRKTAVMTGHRMDNLGGEPELVEVYVDNGEWVNPPAPAAPVDPADEPIMLTRAELTDVIAEAVAAAVVAQQETGSTPAAVKRAAREAAAGPALGGAK</sequence>
<dbReference type="GeneID" id="18990022"/>
<accession>G8I4D4</accession>
<feature type="region of interest" description="Disordered" evidence="1">
    <location>
        <begin position="76"/>
        <end position="100"/>
    </location>
</feature>
<dbReference type="Proteomes" id="UP000005857">
    <property type="component" value="Segment"/>
</dbReference>